<evidence type="ECO:0000313" key="3">
    <source>
        <dbReference type="EMBL" id="MXU87396.1"/>
    </source>
</evidence>
<feature type="region of interest" description="Disordered" evidence="1">
    <location>
        <begin position="30"/>
        <end position="60"/>
    </location>
</feature>
<feature type="signal peptide" evidence="2">
    <location>
        <begin position="1"/>
        <end position="19"/>
    </location>
</feature>
<proteinExistence type="predicted"/>
<sequence length="96" mass="10165">MHVTAAAITVLLGVTGERAALIGTARSCCGGQPARPLLPDRERSKRAAPSGNSSSPLGLASRTRWVGSSVAFTVRQPVKLPPPGRLMCTRMWSVWP</sequence>
<feature type="chain" id="PRO_5025332995" evidence="2">
    <location>
        <begin position="20"/>
        <end position="96"/>
    </location>
</feature>
<name>A0A6B0UFM9_IXORI</name>
<reference evidence="3" key="1">
    <citation type="submission" date="2019-12" db="EMBL/GenBank/DDBJ databases">
        <title>An insight into the sialome of adult female Ixodes ricinus ticks feeding for 6 days.</title>
        <authorList>
            <person name="Perner J."/>
            <person name="Ribeiro J.M.C."/>
        </authorList>
    </citation>
    <scope>NUCLEOTIDE SEQUENCE</scope>
    <source>
        <strain evidence="3">Semi-engorged</strain>
        <tissue evidence="3">Salivary glands</tissue>
    </source>
</reference>
<accession>A0A6B0UFM9</accession>
<keyword evidence="2" id="KW-0732">Signal</keyword>
<protein>
    <submittedName>
        <fullName evidence="3">Putative secreted protein</fullName>
    </submittedName>
</protein>
<dbReference type="AlphaFoldDB" id="A0A6B0UFM9"/>
<evidence type="ECO:0000256" key="2">
    <source>
        <dbReference type="SAM" id="SignalP"/>
    </source>
</evidence>
<evidence type="ECO:0000256" key="1">
    <source>
        <dbReference type="SAM" id="MobiDB-lite"/>
    </source>
</evidence>
<dbReference type="EMBL" id="GIFC01005313">
    <property type="protein sequence ID" value="MXU87396.1"/>
    <property type="molecule type" value="Transcribed_RNA"/>
</dbReference>
<organism evidence="3">
    <name type="scientific">Ixodes ricinus</name>
    <name type="common">Common tick</name>
    <name type="synonym">Acarus ricinus</name>
    <dbReference type="NCBI Taxonomy" id="34613"/>
    <lineage>
        <taxon>Eukaryota</taxon>
        <taxon>Metazoa</taxon>
        <taxon>Ecdysozoa</taxon>
        <taxon>Arthropoda</taxon>
        <taxon>Chelicerata</taxon>
        <taxon>Arachnida</taxon>
        <taxon>Acari</taxon>
        <taxon>Parasitiformes</taxon>
        <taxon>Ixodida</taxon>
        <taxon>Ixodoidea</taxon>
        <taxon>Ixodidae</taxon>
        <taxon>Ixodinae</taxon>
        <taxon>Ixodes</taxon>
    </lineage>
</organism>